<dbReference type="SUPFAM" id="SSF54171">
    <property type="entry name" value="DNA-binding domain"/>
    <property type="match status" value="1"/>
</dbReference>
<dbReference type="GO" id="GO:0000976">
    <property type="term" value="F:transcription cis-regulatory region binding"/>
    <property type="evidence" value="ECO:0007669"/>
    <property type="project" value="TreeGrafter"/>
</dbReference>
<evidence type="ECO:0000256" key="1">
    <source>
        <dbReference type="ARBA" id="ARBA00004123"/>
    </source>
</evidence>
<dbReference type="EMBL" id="JAUIZM010000010">
    <property type="protein sequence ID" value="KAK1362340.1"/>
    <property type="molecule type" value="Genomic_DNA"/>
</dbReference>
<dbReference type="GO" id="GO:0006952">
    <property type="term" value="P:defense response"/>
    <property type="evidence" value="ECO:0007669"/>
    <property type="project" value="UniProtKB-KW"/>
</dbReference>
<keyword evidence="5" id="KW-0238">DNA-binding</keyword>
<evidence type="ECO:0000313" key="12">
    <source>
        <dbReference type="EMBL" id="KAK1362340.1"/>
    </source>
</evidence>
<dbReference type="InterPro" id="IPR036955">
    <property type="entry name" value="AP2/ERF_dom_sf"/>
</dbReference>
<feature type="region of interest" description="Disordered" evidence="10">
    <location>
        <begin position="1"/>
        <end position="25"/>
    </location>
</feature>
<dbReference type="AlphaFoldDB" id="A0AAD8M507"/>
<accession>A0AAD8M507</accession>
<evidence type="ECO:0000256" key="3">
    <source>
        <dbReference type="ARBA" id="ARBA00023015"/>
    </source>
</evidence>
<gene>
    <name evidence="12" type="ORF">POM88_046814</name>
</gene>
<dbReference type="InterPro" id="IPR001471">
    <property type="entry name" value="AP2/ERF_dom"/>
</dbReference>
<evidence type="ECO:0000256" key="9">
    <source>
        <dbReference type="ARBA" id="ARBA00024343"/>
    </source>
</evidence>
<organism evidence="12 13">
    <name type="scientific">Heracleum sosnowskyi</name>
    <dbReference type="NCBI Taxonomy" id="360622"/>
    <lineage>
        <taxon>Eukaryota</taxon>
        <taxon>Viridiplantae</taxon>
        <taxon>Streptophyta</taxon>
        <taxon>Embryophyta</taxon>
        <taxon>Tracheophyta</taxon>
        <taxon>Spermatophyta</taxon>
        <taxon>Magnoliopsida</taxon>
        <taxon>eudicotyledons</taxon>
        <taxon>Gunneridae</taxon>
        <taxon>Pentapetalae</taxon>
        <taxon>asterids</taxon>
        <taxon>campanulids</taxon>
        <taxon>Apiales</taxon>
        <taxon>Apiaceae</taxon>
        <taxon>Apioideae</taxon>
        <taxon>apioid superclade</taxon>
        <taxon>Tordylieae</taxon>
        <taxon>Tordyliinae</taxon>
        <taxon>Heracleum</taxon>
    </lineage>
</organism>
<dbReference type="GO" id="GO:0005634">
    <property type="term" value="C:nucleus"/>
    <property type="evidence" value="ECO:0007669"/>
    <property type="project" value="UniProtKB-SubCell"/>
</dbReference>
<dbReference type="PANTHER" id="PTHR31241:SF62">
    <property type="entry name" value="DEHYDRATION-RESPONSIVE ELEMENT-BINDING PROTEIN 2D"/>
    <property type="match status" value="1"/>
</dbReference>
<dbReference type="Gene3D" id="3.30.730.10">
    <property type="entry name" value="AP2/ERF domain"/>
    <property type="match status" value="1"/>
</dbReference>
<evidence type="ECO:0000256" key="5">
    <source>
        <dbReference type="ARBA" id="ARBA00023125"/>
    </source>
</evidence>
<dbReference type="PANTHER" id="PTHR31241">
    <property type="entry name" value="DEHYDRATION-RESPONSIVE ELEMENT-BINDING PROTEIN 2C"/>
    <property type="match status" value="1"/>
</dbReference>
<feature type="domain" description="AP2/ERF" evidence="11">
    <location>
        <begin position="25"/>
        <end position="82"/>
    </location>
</feature>
<dbReference type="Pfam" id="PF00847">
    <property type="entry name" value="AP2"/>
    <property type="match status" value="1"/>
</dbReference>
<dbReference type="Proteomes" id="UP001237642">
    <property type="component" value="Unassembled WGS sequence"/>
</dbReference>
<name>A0AAD8M507_9APIA</name>
<keyword evidence="4" id="KW-0346">Stress response</keyword>
<keyword evidence="8" id="KW-0539">Nucleus</keyword>
<keyword evidence="6" id="KW-0010">Activator</keyword>
<evidence type="ECO:0000259" key="11">
    <source>
        <dbReference type="PROSITE" id="PS51032"/>
    </source>
</evidence>
<sequence>MKATQPRSRKDSMRRRGGPDNASCKFKGVRQRTWGSWVSEIRELNRGKRIWIGTFKDSESAAMAYDKAAIRLFGPNTKLNFPERLPQVSCPIHATAATSKDTLVGWKEIVEMQQGKNPPAMAHDKPAGSLFGAYAGLNIPESLPRVSCPVHATSATSKDALVNSKGIEVPEGLVETSDKGPIVSHDEVQGDNVGKNEGNLEERCDKIKENSEKIEKPEDLKTGVLDDIFKDILEEDLGLGDFWL</sequence>
<evidence type="ECO:0000256" key="4">
    <source>
        <dbReference type="ARBA" id="ARBA00023016"/>
    </source>
</evidence>
<evidence type="ECO:0000256" key="7">
    <source>
        <dbReference type="ARBA" id="ARBA00023163"/>
    </source>
</evidence>
<evidence type="ECO:0000256" key="10">
    <source>
        <dbReference type="SAM" id="MobiDB-lite"/>
    </source>
</evidence>
<keyword evidence="13" id="KW-1185">Reference proteome</keyword>
<evidence type="ECO:0000313" key="13">
    <source>
        <dbReference type="Proteomes" id="UP001237642"/>
    </source>
</evidence>
<dbReference type="GO" id="GO:0045893">
    <property type="term" value="P:positive regulation of DNA-templated transcription"/>
    <property type="evidence" value="ECO:0007669"/>
    <property type="project" value="TreeGrafter"/>
</dbReference>
<dbReference type="PRINTS" id="PR00367">
    <property type="entry name" value="ETHRSPELEMNT"/>
</dbReference>
<proteinExistence type="inferred from homology"/>
<evidence type="ECO:0000256" key="6">
    <source>
        <dbReference type="ARBA" id="ARBA00023159"/>
    </source>
</evidence>
<dbReference type="FunFam" id="3.30.730.10:FF:000001">
    <property type="entry name" value="Ethylene-responsive transcription factor 2"/>
    <property type="match status" value="1"/>
</dbReference>
<dbReference type="GO" id="GO:0003700">
    <property type="term" value="F:DNA-binding transcription factor activity"/>
    <property type="evidence" value="ECO:0007669"/>
    <property type="project" value="InterPro"/>
</dbReference>
<comment type="similarity">
    <text evidence="9">Belongs to the AP2/ERF transcription factor family. ERF subfamily.</text>
</comment>
<dbReference type="SMART" id="SM00380">
    <property type="entry name" value="AP2"/>
    <property type="match status" value="1"/>
</dbReference>
<dbReference type="InterPro" id="IPR016177">
    <property type="entry name" value="DNA-bd_dom_sf"/>
</dbReference>
<keyword evidence="2" id="KW-0611">Plant defense</keyword>
<protein>
    <recommendedName>
        <fullName evidence="11">AP2/ERF domain-containing protein</fullName>
    </recommendedName>
</protein>
<dbReference type="PROSITE" id="PS51032">
    <property type="entry name" value="AP2_ERF"/>
    <property type="match status" value="1"/>
</dbReference>
<comment type="subcellular location">
    <subcellularLocation>
        <location evidence="1">Nucleus</location>
    </subcellularLocation>
</comment>
<reference evidence="12" key="1">
    <citation type="submission" date="2023-02" db="EMBL/GenBank/DDBJ databases">
        <title>Genome of toxic invasive species Heracleum sosnowskyi carries increased number of genes despite the absence of recent whole-genome duplications.</title>
        <authorList>
            <person name="Schelkunov M."/>
            <person name="Shtratnikova V."/>
            <person name="Makarenko M."/>
            <person name="Klepikova A."/>
            <person name="Omelchenko D."/>
            <person name="Novikova G."/>
            <person name="Obukhova E."/>
            <person name="Bogdanov V."/>
            <person name="Penin A."/>
            <person name="Logacheva M."/>
        </authorList>
    </citation>
    <scope>NUCLEOTIDE SEQUENCE</scope>
    <source>
        <strain evidence="12">Hsosn_3</strain>
        <tissue evidence="12">Leaf</tissue>
    </source>
</reference>
<keyword evidence="3" id="KW-0805">Transcription regulation</keyword>
<keyword evidence="7" id="KW-0804">Transcription</keyword>
<dbReference type="CDD" id="cd00018">
    <property type="entry name" value="AP2"/>
    <property type="match status" value="1"/>
</dbReference>
<evidence type="ECO:0000256" key="2">
    <source>
        <dbReference type="ARBA" id="ARBA00022821"/>
    </source>
</evidence>
<comment type="caution">
    <text evidence="12">The sequence shown here is derived from an EMBL/GenBank/DDBJ whole genome shotgun (WGS) entry which is preliminary data.</text>
</comment>
<reference evidence="12" key="2">
    <citation type="submission" date="2023-05" db="EMBL/GenBank/DDBJ databases">
        <authorList>
            <person name="Schelkunov M.I."/>
        </authorList>
    </citation>
    <scope>NUCLEOTIDE SEQUENCE</scope>
    <source>
        <strain evidence="12">Hsosn_3</strain>
        <tissue evidence="12">Leaf</tissue>
    </source>
</reference>
<evidence type="ECO:0000256" key="8">
    <source>
        <dbReference type="ARBA" id="ARBA00023242"/>
    </source>
</evidence>